<protein>
    <submittedName>
        <fullName evidence="2">Uncharacterized protein</fullName>
    </submittedName>
</protein>
<dbReference type="EMBL" id="KV875096">
    <property type="protein sequence ID" value="OIW31178.1"/>
    <property type="molecule type" value="Genomic_DNA"/>
</dbReference>
<dbReference type="Proteomes" id="UP000182658">
    <property type="component" value="Unassembled WGS sequence"/>
</dbReference>
<name>A0A1J7JTV9_9PEZI</name>
<evidence type="ECO:0000313" key="3">
    <source>
        <dbReference type="Proteomes" id="UP000182658"/>
    </source>
</evidence>
<sequence>MLVPHHLHRSLLRTGVWWSSCTGYLASVLVAPHAFPLRGRIVRAVQSPDAISDPAMRSSLTHPDPVTTFSVVSHPALNAGVSMPICLWQACARAIRRRSLGTTPAVSPDQ</sequence>
<organism evidence="2 3">
    <name type="scientific">Coniochaeta ligniaria NRRL 30616</name>
    <dbReference type="NCBI Taxonomy" id="1408157"/>
    <lineage>
        <taxon>Eukaryota</taxon>
        <taxon>Fungi</taxon>
        <taxon>Dikarya</taxon>
        <taxon>Ascomycota</taxon>
        <taxon>Pezizomycotina</taxon>
        <taxon>Sordariomycetes</taxon>
        <taxon>Sordariomycetidae</taxon>
        <taxon>Coniochaetales</taxon>
        <taxon>Coniochaetaceae</taxon>
        <taxon>Coniochaeta</taxon>
    </lineage>
</organism>
<accession>A0A1J7JTV9</accession>
<proteinExistence type="predicted"/>
<feature type="transmembrane region" description="Helical" evidence="1">
    <location>
        <begin position="16"/>
        <end position="35"/>
    </location>
</feature>
<dbReference type="AlphaFoldDB" id="A0A1J7JTV9"/>
<evidence type="ECO:0000313" key="2">
    <source>
        <dbReference type="EMBL" id="OIW31178.1"/>
    </source>
</evidence>
<keyword evidence="1" id="KW-1133">Transmembrane helix</keyword>
<keyword evidence="1" id="KW-0472">Membrane</keyword>
<dbReference type="InParanoid" id="A0A1J7JTV9"/>
<keyword evidence="3" id="KW-1185">Reference proteome</keyword>
<evidence type="ECO:0000256" key="1">
    <source>
        <dbReference type="SAM" id="Phobius"/>
    </source>
</evidence>
<reference evidence="2 3" key="1">
    <citation type="submission" date="2016-10" db="EMBL/GenBank/DDBJ databases">
        <title>Draft genome sequence of Coniochaeta ligniaria NRRL30616, a lignocellulolytic fungus for bioabatement of inhibitors in plant biomass hydrolysates.</title>
        <authorList>
            <consortium name="DOE Joint Genome Institute"/>
            <person name="Jimenez D.J."/>
            <person name="Hector R.E."/>
            <person name="Riley R."/>
            <person name="Sun H."/>
            <person name="Grigoriev I.V."/>
            <person name="Van Elsas J.D."/>
            <person name="Nichols N.N."/>
        </authorList>
    </citation>
    <scope>NUCLEOTIDE SEQUENCE [LARGE SCALE GENOMIC DNA]</scope>
    <source>
        <strain evidence="2 3">NRRL 30616</strain>
    </source>
</reference>
<keyword evidence="1" id="KW-0812">Transmembrane</keyword>
<gene>
    <name evidence="2" type="ORF">CONLIGDRAFT_631085</name>
</gene>